<keyword evidence="3" id="KW-1185">Reference proteome</keyword>
<protein>
    <recommendedName>
        <fullName evidence="4">DUF2599 domain-containing protein</fullName>
    </recommendedName>
</protein>
<evidence type="ECO:0000313" key="3">
    <source>
        <dbReference type="Proteomes" id="UP001501599"/>
    </source>
</evidence>
<evidence type="ECO:0000256" key="1">
    <source>
        <dbReference type="SAM" id="SignalP"/>
    </source>
</evidence>
<organism evidence="2 3">
    <name type="scientific">Agrococcus versicolor</name>
    <dbReference type="NCBI Taxonomy" id="501482"/>
    <lineage>
        <taxon>Bacteria</taxon>
        <taxon>Bacillati</taxon>
        <taxon>Actinomycetota</taxon>
        <taxon>Actinomycetes</taxon>
        <taxon>Micrococcales</taxon>
        <taxon>Microbacteriaceae</taxon>
        <taxon>Agrococcus</taxon>
    </lineage>
</organism>
<feature type="chain" id="PRO_5045197836" description="DUF2599 domain-containing protein" evidence="1">
    <location>
        <begin position="28"/>
        <end position="338"/>
    </location>
</feature>
<evidence type="ECO:0008006" key="4">
    <source>
        <dbReference type="Google" id="ProtNLM"/>
    </source>
</evidence>
<dbReference type="EMBL" id="BAAAQT010000001">
    <property type="protein sequence ID" value="GAA2171090.1"/>
    <property type="molecule type" value="Genomic_DNA"/>
</dbReference>
<reference evidence="2 3" key="1">
    <citation type="journal article" date="2019" name="Int. J. Syst. Evol. Microbiol.">
        <title>The Global Catalogue of Microorganisms (GCM) 10K type strain sequencing project: providing services to taxonomists for standard genome sequencing and annotation.</title>
        <authorList>
            <consortium name="The Broad Institute Genomics Platform"/>
            <consortium name="The Broad Institute Genome Sequencing Center for Infectious Disease"/>
            <person name="Wu L."/>
            <person name="Ma J."/>
        </authorList>
    </citation>
    <scope>NUCLEOTIDE SEQUENCE [LARGE SCALE GENOMIC DNA]</scope>
    <source>
        <strain evidence="2 3">JCM 16026</strain>
    </source>
</reference>
<keyword evidence="1" id="KW-0732">Signal</keyword>
<accession>A0ABN3AL58</accession>
<feature type="signal peptide" evidence="1">
    <location>
        <begin position="1"/>
        <end position="27"/>
    </location>
</feature>
<dbReference type="Proteomes" id="UP001501599">
    <property type="component" value="Unassembled WGS sequence"/>
</dbReference>
<comment type="caution">
    <text evidence="2">The sequence shown here is derived from an EMBL/GenBank/DDBJ whole genome shotgun (WGS) entry which is preliminary data.</text>
</comment>
<dbReference type="RefSeq" id="WP_344339696.1">
    <property type="nucleotide sequence ID" value="NZ_BAAAQT010000001.1"/>
</dbReference>
<sequence length="338" mass="35181">MRSFVKVNGILLLALVATVTSTVSAHAEESSDEAIAIGSAVAVGVIDPASVAVADITDGQVEEADVRLTVPDTTSDPFTLEDSLGTSVALTVGEDLPPAAILPLADAAGGVLDSGAAIAETEPGVSTIPMAHDDGGLQVVSIIESPSAATRFEYGLTVPEGVSITINELGAIQAVTSDGTFVAAVLPAWAVGAAGRAVPTHYELTPGGFAQVVAHDDSFQFPIAADPYRGIDLINYWAWGGNAIAVHVTPWMGAVGEAVAITNGWNELTSRVFAQNYYSGTLLSRPTYRQQWVCHAVGKSVIGFLGFLGLDQRPAWTLEGYRRTISSPGLMVSSRCNW</sequence>
<proteinExistence type="predicted"/>
<name>A0ABN3AL58_9MICO</name>
<evidence type="ECO:0000313" key="2">
    <source>
        <dbReference type="EMBL" id="GAA2171090.1"/>
    </source>
</evidence>
<gene>
    <name evidence="2" type="ORF">GCM10009846_03720</name>
</gene>